<evidence type="ECO:0000256" key="2">
    <source>
        <dbReference type="ARBA" id="ARBA00004496"/>
    </source>
</evidence>
<keyword evidence="10" id="KW-0333">Golgi apparatus</keyword>
<keyword evidence="5" id="KW-0963">Cytoplasm</keyword>
<keyword evidence="7" id="KW-0597">Phosphoprotein</keyword>
<comment type="subcellular location">
    <subcellularLocation>
        <location evidence="2">Cytoplasm</location>
    </subcellularLocation>
    <subcellularLocation>
        <location evidence="3">Golgi apparatus</location>
    </subcellularLocation>
    <subcellularLocation>
        <location evidence="1">Membrane</location>
    </subcellularLocation>
    <subcellularLocation>
        <location evidence="4">Secreted</location>
    </subcellularLocation>
</comment>
<dbReference type="PANTHER" id="PTHR19237:SF20">
    <property type="entry name" value="NUCLEOBINDIN 1"/>
    <property type="match status" value="1"/>
</dbReference>
<name>A0ABN7PC76_TIMPD</name>
<gene>
    <name evidence="14" type="ORF">TPAB3V08_LOCUS12337</name>
</gene>
<evidence type="ECO:0000256" key="7">
    <source>
        <dbReference type="ARBA" id="ARBA00022553"/>
    </source>
</evidence>
<dbReference type="Pfam" id="PF25434">
    <property type="entry name" value="NUCB1_N"/>
    <property type="match status" value="1"/>
</dbReference>
<comment type="caution">
    <text evidence="14">The sequence shown here is derived from an EMBL/GenBank/DDBJ whole genome shotgun (WGS) entry which is preliminary data.</text>
</comment>
<keyword evidence="15" id="KW-1185">Reference proteome</keyword>
<keyword evidence="12" id="KW-0175">Coiled coil</keyword>
<evidence type="ECO:0000259" key="13">
    <source>
        <dbReference type="Pfam" id="PF25434"/>
    </source>
</evidence>
<proteinExistence type="predicted"/>
<dbReference type="InterPro" id="IPR057576">
    <property type="entry name" value="NUCB1_N"/>
</dbReference>
<keyword evidence="11" id="KW-0472">Membrane</keyword>
<evidence type="ECO:0000313" key="15">
    <source>
        <dbReference type="Proteomes" id="UP001153148"/>
    </source>
</evidence>
<evidence type="ECO:0000256" key="10">
    <source>
        <dbReference type="ARBA" id="ARBA00023034"/>
    </source>
</evidence>
<protein>
    <recommendedName>
        <fullName evidence="13">NUCB1-like N-terminal domain-containing protein</fullName>
    </recommendedName>
</protein>
<keyword evidence="6" id="KW-0964">Secreted</keyword>
<dbReference type="Proteomes" id="UP001153148">
    <property type="component" value="Unassembled WGS sequence"/>
</dbReference>
<evidence type="ECO:0000256" key="6">
    <source>
        <dbReference type="ARBA" id="ARBA00022525"/>
    </source>
</evidence>
<evidence type="ECO:0000256" key="9">
    <source>
        <dbReference type="ARBA" id="ARBA00022737"/>
    </source>
</evidence>
<dbReference type="InterPro" id="IPR040250">
    <property type="entry name" value="Nucleobindin"/>
</dbReference>
<keyword evidence="9" id="KW-0677">Repeat</keyword>
<keyword evidence="8" id="KW-0732">Signal</keyword>
<dbReference type="PANTHER" id="PTHR19237">
    <property type="entry name" value="NUCLEOBINDIN"/>
    <property type="match status" value="1"/>
</dbReference>
<evidence type="ECO:0000256" key="5">
    <source>
        <dbReference type="ARBA" id="ARBA00022490"/>
    </source>
</evidence>
<evidence type="ECO:0000313" key="14">
    <source>
        <dbReference type="EMBL" id="CAG2065393.1"/>
    </source>
</evidence>
<reference evidence="14" key="1">
    <citation type="submission" date="2021-03" db="EMBL/GenBank/DDBJ databases">
        <authorList>
            <person name="Tran Van P."/>
        </authorList>
    </citation>
    <scope>NUCLEOTIDE SEQUENCE</scope>
</reference>
<organism evidence="14 15">
    <name type="scientific">Timema podura</name>
    <name type="common">Walking stick</name>
    <dbReference type="NCBI Taxonomy" id="61482"/>
    <lineage>
        <taxon>Eukaryota</taxon>
        <taxon>Metazoa</taxon>
        <taxon>Ecdysozoa</taxon>
        <taxon>Arthropoda</taxon>
        <taxon>Hexapoda</taxon>
        <taxon>Insecta</taxon>
        <taxon>Pterygota</taxon>
        <taxon>Neoptera</taxon>
        <taxon>Polyneoptera</taxon>
        <taxon>Phasmatodea</taxon>
        <taxon>Timematodea</taxon>
        <taxon>Timematoidea</taxon>
        <taxon>Timematidae</taxon>
        <taxon>Timema</taxon>
    </lineage>
</organism>
<feature type="coiled-coil region" evidence="12">
    <location>
        <begin position="66"/>
        <end position="127"/>
    </location>
</feature>
<evidence type="ECO:0000256" key="8">
    <source>
        <dbReference type="ARBA" id="ARBA00022729"/>
    </source>
</evidence>
<evidence type="ECO:0000256" key="3">
    <source>
        <dbReference type="ARBA" id="ARBA00004555"/>
    </source>
</evidence>
<sequence length="179" mass="21427">TGKIAQELEYVNHQVRTKLDELKRQELERLRHLASKEFEIRNGLDREHLKIGPEHLDHANPHTFEIEDLRKLIAKTTADLAEADKKRREEFKEYEMQKEYEKQQRLQELDEENKKKLEEEYKNQEVKHKKHVPIIRPNQCQDWWIKVSWTTLVLHVCGHLNRPSIQTAGVRGAISWPIN</sequence>
<evidence type="ECO:0000256" key="11">
    <source>
        <dbReference type="ARBA" id="ARBA00023136"/>
    </source>
</evidence>
<evidence type="ECO:0000256" key="12">
    <source>
        <dbReference type="SAM" id="Coils"/>
    </source>
</evidence>
<dbReference type="EMBL" id="CAJPIN010042701">
    <property type="protein sequence ID" value="CAG2065393.1"/>
    <property type="molecule type" value="Genomic_DNA"/>
</dbReference>
<feature type="non-terminal residue" evidence="14">
    <location>
        <position position="1"/>
    </location>
</feature>
<evidence type="ECO:0000256" key="1">
    <source>
        <dbReference type="ARBA" id="ARBA00004370"/>
    </source>
</evidence>
<evidence type="ECO:0000256" key="4">
    <source>
        <dbReference type="ARBA" id="ARBA00004613"/>
    </source>
</evidence>
<accession>A0ABN7PC76</accession>
<feature type="domain" description="NUCB1-like N-terminal" evidence="13">
    <location>
        <begin position="1"/>
        <end position="77"/>
    </location>
</feature>